<dbReference type="AlphaFoldDB" id="A0AAW0CEV9"/>
<gene>
    <name evidence="2" type="ORF">VNI00_010999</name>
</gene>
<sequence>MDRATTIRIRFPADPEPTTFHYKPPQDGHGRYPELFKPLPVDDQCILEASKPTLRSQKLGPSYTHFWGETDFFGNSFPIFTCSLSSAPKAPILVLKTALHTNDGDPEYIKDRVNDLEKEAKYYADYLYQLQGSFVPEHYGTWESDETSWAGIMKCEIIAYGGKPLWRTERLWRNNPRRKELIAKAAEKLHDWCICHAQLFTFEQIERHILWNKSQKRPMIIDFVPAHIRHICPRCIPLVPTQMSRWTVEYYKDDTMCEELMVVGQYLGFLNDPNGYPEEILKDVGNFLRHVLIKIMDAKGRKYGYLEKEKVHGKQRELLVELWPKQSNPSVGSSSSALPASLDSTSSETEKTSAEQPSPDPAPASSDPAMLSKVELATPDMKQSDSNSSNESSGSLSSDQPS</sequence>
<organism evidence="2 3">
    <name type="scientific">Paramarasmius palmivorus</name>
    <dbReference type="NCBI Taxonomy" id="297713"/>
    <lineage>
        <taxon>Eukaryota</taxon>
        <taxon>Fungi</taxon>
        <taxon>Dikarya</taxon>
        <taxon>Basidiomycota</taxon>
        <taxon>Agaricomycotina</taxon>
        <taxon>Agaricomycetes</taxon>
        <taxon>Agaricomycetidae</taxon>
        <taxon>Agaricales</taxon>
        <taxon>Marasmiineae</taxon>
        <taxon>Marasmiaceae</taxon>
        <taxon>Paramarasmius</taxon>
    </lineage>
</organism>
<accession>A0AAW0CEV9</accession>
<dbReference type="Proteomes" id="UP001383192">
    <property type="component" value="Unassembled WGS sequence"/>
</dbReference>
<feature type="compositionally biased region" description="Low complexity" evidence="1">
    <location>
        <begin position="327"/>
        <end position="347"/>
    </location>
</feature>
<evidence type="ECO:0008006" key="4">
    <source>
        <dbReference type="Google" id="ProtNLM"/>
    </source>
</evidence>
<evidence type="ECO:0000313" key="2">
    <source>
        <dbReference type="EMBL" id="KAK7037507.1"/>
    </source>
</evidence>
<feature type="region of interest" description="Disordered" evidence="1">
    <location>
        <begin position="326"/>
        <end position="402"/>
    </location>
</feature>
<reference evidence="2 3" key="1">
    <citation type="submission" date="2024-01" db="EMBL/GenBank/DDBJ databases">
        <title>A draft genome for a cacao thread blight-causing isolate of Paramarasmius palmivorus.</title>
        <authorList>
            <person name="Baruah I.K."/>
            <person name="Bukari Y."/>
            <person name="Amoako-Attah I."/>
            <person name="Meinhardt L.W."/>
            <person name="Bailey B.A."/>
            <person name="Cohen S.P."/>
        </authorList>
    </citation>
    <scope>NUCLEOTIDE SEQUENCE [LARGE SCALE GENOMIC DNA]</scope>
    <source>
        <strain evidence="2 3">GH-12</strain>
    </source>
</reference>
<keyword evidence="3" id="KW-1185">Reference proteome</keyword>
<evidence type="ECO:0000256" key="1">
    <source>
        <dbReference type="SAM" id="MobiDB-lite"/>
    </source>
</evidence>
<comment type="caution">
    <text evidence="2">The sequence shown here is derived from an EMBL/GenBank/DDBJ whole genome shotgun (WGS) entry which is preliminary data.</text>
</comment>
<name>A0AAW0CEV9_9AGAR</name>
<evidence type="ECO:0000313" key="3">
    <source>
        <dbReference type="Proteomes" id="UP001383192"/>
    </source>
</evidence>
<proteinExistence type="predicted"/>
<feature type="compositionally biased region" description="Low complexity" evidence="1">
    <location>
        <begin position="384"/>
        <end position="402"/>
    </location>
</feature>
<protein>
    <recommendedName>
        <fullName evidence="4">Protein kinase domain-containing protein</fullName>
    </recommendedName>
</protein>
<dbReference type="EMBL" id="JAYKXP010000046">
    <property type="protein sequence ID" value="KAK7037507.1"/>
    <property type="molecule type" value="Genomic_DNA"/>
</dbReference>